<dbReference type="Proteomes" id="UP001220256">
    <property type="component" value="Unassembled WGS sequence"/>
</dbReference>
<evidence type="ECO:0000313" key="2">
    <source>
        <dbReference type="Proteomes" id="UP001220256"/>
    </source>
</evidence>
<comment type="caution">
    <text evidence="1">The sequence shown here is derived from an EMBL/GenBank/DDBJ whole genome shotgun (WGS) entry which is preliminary data.</text>
</comment>
<sequence>MTLRWPMWLAMKPGRIPPKIEAALQVSCVNNFVRGTSFINRHSCRRCKSTIYKSDRIMELRKDQQQHSRRFSSSCYSALTSLSEPQHWDSSPLGRDTAPGQLKQCCLQALRSLSNRVWSDLSSLKDLTSTQSRLAVSFWRSRRFATCDGTDVPYHDCLTGLLLRVVRSYSLHVDPGALADRKRIQKPAQAPFRAVVSEIRRLWHVPVSIALDFMPSEARGVDPEPIGIQTWPATLATALTGNMNDEDTVQNVRENHNTECFTDMTMSLDRYQLSLRLRQLCTTPVPPAGSNTIQKCLERTVEVMERRYLQFYHASDPIQKVTLELGRLGEYKLRLISPSRKRAMENANNLISSYQNLLTDPNIVFRWHICRHSQLHGMLHLINELSTITPWETIADVDIEYRDSEDNSKEGQLWAFLRTLREQVRLRRYTQKFIGRGFSTNLAWEADYNSPMSGVYGTEPLESLFGGRQLTSFGVSGNAGMDLS</sequence>
<evidence type="ECO:0000313" key="1">
    <source>
        <dbReference type="EMBL" id="KAJ5270359.1"/>
    </source>
</evidence>
<proteinExistence type="predicted"/>
<dbReference type="EMBL" id="JAPVEB010000003">
    <property type="protein sequence ID" value="KAJ5270359.1"/>
    <property type="molecule type" value="Genomic_DNA"/>
</dbReference>
<accession>A0ABQ8WKW9</accession>
<gene>
    <name evidence="1" type="ORF">N7505_006117</name>
</gene>
<protein>
    <submittedName>
        <fullName evidence="1">Uncharacterized protein</fullName>
    </submittedName>
</protein>
<name>A0ABQ8WKW9_PENCH</name>
<reference evidence="1 2" key="1">
    <citation type="journal article" date="2023" name="IMA Fungus">
        <title>Comparative genomic study of the Penicillium genus elucidates a diverse pangenome and 15 lateral gene transfer events.</title>
        <authorList>
            <person name="Petersen C."/>
            <person name="Sorensen T."/>
            <person name="Nielsen M.R."/>
            <person name="Sondergaard T.E."/>
            <person name="Sorensen J.L."/>
            <person name="Fitzpatrick D.A."/>
            <person name="Frisvad J.C."/>
            <person name="Nielsen K.L."/>
        </authorList>
    </citation>
    <scope>NUCLEOTIDE SEQUENCE [LARGE SCALE GENOMIC DNA]</scope>
    <source>
        <strain evidence="1 2">IBT 3361</strain>
    </source>
</reference>
<organism evidence="1 2">
    <name type="scientific">Penicillium chrysogenum</name>
    <name type="common">Penicillium notatum</name>
    <dbReference type="NCBI Taxonomy" id="5076"/>
    <lineage>
        <taxon>Eukaryota</taxon>
        <taxon>Fungi</taxon>
        <taxon>Dikarya</taxon>
        <taxon>Ascomycota</taxon>
        <taxon>Pezizomycotina</taxon>
        <taxon>Eurotiomycetes</taxon>
        <taxon>Eurotiomycetidae</taxon>
        <taxon>Eurotiales</taxon>
        <taxon>Aspergillaceae</taxon>
        <taxon>Penicillium</taxon>
        <taxon>Penicillium chrysogenum species complex</taxon>
    </lineage>
</organism>
<keyword evidence="2" id="KW-1185">Reference proteome</keyword>